<name>A0AAD9LQT1_9STRA</name>
<evidence type="ECO:0000313" key="1">
    <source>
        <dbReference type="EMBL" id="KAK1946313.1"/>
    </source>
</evidence>
<gene>
    <name evidence="1" type="ORF">P3T76_001866</name>
</gene>
<organism evidence="1 2">
    <name type="scientific">Phytophthora citrophthora</name>
    <dbReference type="NCBI Taxonomy" id="4793"/>
    <lineage>
        <taxon>Eukaryota</taxon>
        <taxon>Sar</taxon>
        <taxon>Stramenopiles</taxon>
        <taxon>Oomycota</taxon>
        <taxon>Peronosporomycetes</taxon>
        <taxon>Peronosporales</taxon>
        <taxon>Peronosporaceae</taxon>
        <taxon>Phytophthora</taxon>
    </lineage>
</organism>
<keyword evidence="2" id="KW-1185">Reference proteome</keyword>
<accession>A0AAD9LQT1</accession>
<proteinExistence type="predicted"/>
<sequence>MDQRFDQHGSPNAIYHVGGVLDFIFGLEIVPNDVHEAEQMILAKLTELGFFWPIVTETGDRTQETFAFTEKESPSHPRRRMRSALRIRATYEESSRRPPW</sequence>
<reference evidence="1" key="1">
    <citation type="submission" date="2023-08" db="EMBL/GenBank/DDBJ databases">
        <title>Reference Genome Resource for the Citrus Pathogen Phytophthora citrophthora.</title>
        <authorList>
            <person name="Moller H."/>
            <person name="Coetzee B."/>
            <person name="Rose L.J."/>
            <person name="Van Niekerk J.M."/>
        </authorList>
    </citation>
    <scope>NUCLEOTIDE SEQUENCE</scope>
    <source>
        <strain evidence="1">STE-U-9442</strain>
    </source>
</reference>
<comment type="caution">
    <text evidence="1">The sequence shown here is derived from an EMBL/GenBank/DDBJ whole genome shotgun (WGS) entry which is preliminary data.</text>
</comment>
<dbReference type="AlphaFoldDB" id="A0AAD9LQT1"/>
<protein>
    <submittedName>
        <fullName evidence="1">Uncharacterized protein</fullName>
    </submittedName>
</protein>
<dbReference type="EMBL" id="JASMQC010000003">
    <property type="protein sequence ID" value="KAK1946313.1"/>
    <property type="molecule type" value="Genomic_DNA"/>
</dbReference>
<evidence type="ECO:0000313" key="2">
    <source>
        <dbReference type="Proteomes" id="UP001259832"/>
    </source>
</evidence>
<dbReference type="Proteomes" id="UP001259832">
    <property type="component" value="Unassembled WGS sequence"/>
</dbReference>